<dbReference type="Gene3D" id="3.30.450.20">
    <property type="entry name" value="PAS domain"/>
    <property type="match status" value="1"/>
</dbReference>
<dbReference type="EC" id="2.7.13.3" evidence="2"/>
<dbReference type="InterPro" id="IPR005467">
    <property type="entry name" value="His_kinase_dom"/>
</dbReference>
<keyword evidence="3" id="KW-0812">Transmembrane</keyword>
<evidence type="ECO:0000313" key="5">
    <source>
        <dbReference type="EMBL" id="CCG09068.1"/>
    </source>
</evidence>
<proteinExistence type="predicted"/>
<dbReference type="SMART" id="SM00387">
    <property type="entry name" value="HATPase_c"/>
    <property type="match status" value="1"/>
</dbReference>
<dbReference type="SUPFAM" id="SSF55785">
    <property type="entry name" value="PYP-like sensor domain (PAS domain)"/>
    <property type="match status" value="1"/>
</dbReference>
<dbReference type="InterPro" id="IPR003594">
    <property type="entry name" value="HATPase_dom"/>
</dbReference>
<evidence type="ECO:0000256" key="2">
    <source>
        <dbReference type="ARBA" id="ARBA00012438"/>
    </source>
</evidence>
<keyword evidence="3" id="KW-0472">Membrane</keyword>
<feature type="domain" description="Histidine kinase" evidence="4">
    <location>
        <begin position="442"/>
        <end position="674"/>
    </location>
</feature>
<dbReference type="KEGG" id="rpm:RSPPHO_02442"/>
<dbReference type="OrthoDB" id="226486at2"/>
<keyword evidence="3" id="KW-1133">Transmembrane helix</keyword>
<dbReference type="GO" id="GO:0004673">
    <property type="term" value="F:protein histidine kinase activity"/>
    <property type="evidence" value="ECO:0007669"/>
    <property type="project" value="UniProtKB-EC"/>
</dbReference>
<keyword evidence="6" id="KW-1185">Reference proteome</keyword>
<dbReference type="InterPro" id="IPR036890">
    <property type="entry name" value="HATPase_C_sf"/>
</dbReference>
<protein>
    <recommendedName>
        <fullName evidence="2">histidine kinase</fullName>
        <ecNumber evidence="2">2.7.13.3</ecNumber>
    </recommendedName>
</protein>
<dbReference type="Pfam" id="PF02518">
    <property type="entry name" value="HATPase_c"/>
    <property type="match status" value="1"/>
</dbReference>
<comment type="catalytic activity">
    <reaction evidence="1">
        <text>ATP + protein L-histidine = ADP + protein N-phospho-L-histidine.</text>
        <dbReference type="EC" id="2.7.13.3"/>
    </reaction>
</comment>
<sequence>MGSLTTKIQLGLAILFGVYAYTLIVQTIEAYDSLKSKEVSRIVEDATRQAATLGDYLSEQQRFVSELTQGPEITNFLVNRALGMSLQYGLQTSLDAIEAKFFQTLKARHIGDIPLYIRLVFIDEGGGRLVDTRPRADLPLLLDSPPIRIDASHAWTLITVPVRHRGRAAGFVVAWSDLGGLARFLLPAPQDVPRRVSFLLSGDQAVGAAPGLDLDALARVEEGKAAWILLVQEQPHLVVRAAVPGTTLSLVSVVSEEVLAESRSPAAFLVIASVVPPLGLVAVVYLALLHRRQARTDRALRSSRLRLMTISDSVVEGIVMIGRDERVAFVNRPALKILSLSGDPPAYVGQPLGQVFRLADRGGRPPWLATIMDGATRLNDDATFLSASGVVVSVAYGCAFMRDSDTGAAAIVSFRDISSLKQAKAEAMQSARLASIGQLAAGIAHEINTPAQYIGDNLSYLDAGLQTLCAVVRDGEAGDNRLLGRLITDLPQAVAESREGVEQIARIVLSIREFSHPGPSARAAVDLNRALETTLTVSRNSWKRVAAIDRHLDPDLPQVTCHAGAINQVLLNLILNAVQAIETGSRPLPGRIDVATWADLDGVVIEISDTGPGVPMVLRERIFDPFFTTKPVGKGTGQGLAICLDIVTRHGGRITVAGEEGEGAVFTVRLPLGG</sequence>
<dbReference type="PANTHER" id="PTHR43065">
    <property type="entry name" value="SENSOR HISTIDINE KINASE"/>
    <property type="match status" value="1"/>
</dbReference>
<dbReference type="InterPro" id="IPR000014">
    <property type="entry name" value="PAS"/>
</dbReference>
<evidence type="ECO:0000256" key="1">
    <source>
        <dbReference type="ARBA" id="ARBA00000085"/>
    </source>
</evidence>
<gene>
    <name evidence="5" type="ORF">RSPPHO_02442</name>
</gene>
<name>H6SM53_PARPM</name>
<dbReference type="Gene3D" id="1.10.287.130">
    <property type="match status" value="1"/>
</dbReference>
<reference evidence="5 6" key="1">
    <citation type="submission" date="2012-02" db="EMBL/GenBank/DDBJ databases">
        <title>Shotgun genome sequence of Phaeospirillum photometricum DSM 122.</title>
        <authorList>
            <person name="Duquesne K."/>
            <person name="Sturgis J."/>
        </authorList>
    </citation>
    <scope>NUCLEOTIDE SEQUENCE [LARGE SCALE GENOMIC DNA]</scope>
    <source>
        <strain evidence="6">DSM122</strain>
    </source>
</reference>
<dbReference type="CDD" id="cd00130">
    <property type="entry name" value="PAS"/>
    <property type="match status" value="1"/>
</dbReference>
<dbReference type="Gene3D" id="3.30.565.10">
    <property type="entry name" value="Histidine kinase-like ATPase, C-terminal domain"/>
    <property type="match status" value="1"/>
</dbReference>
<dbReference type="PROSITE" id="PS50109">
    <property type="entry name" value="HIS_KIN"/>
    <property type="match status" value="1"/>
</dbReference>
<dbReference type="InterPro" id="IPR035965">
    <property type="entry name" value="PAS-like_dom_sf"/>
</dbReference>
<dbReference type="Proteomes" id="UP000033220">
    <property type="component" value="Chromosome DSM 122"/>
</dbReference>
<dbReference type="eggNOG" id="COG4191">
    <property type="taxonomic scope" value="Bacteria"/>
</dbReference>
<dbReference type="PANTHER" id="PTHR43065:SF50">
    <property type="entry name" value="HISTIDINE KINASE"/>
    <property type="match status" value="1"/>
</dbReference>
<accession>H6SM53</accession>
<evidence type="ECO:0000259" key="4">
    <source>
        <dbReference type="PROSITE" id="PS50109"/>
    </source>
</evidence>
<dbReference type="SUPFAM" id="SSF55874">
    <property type="entry name" value="ATPase domain of HSP90 chaperone/DNA topoisomerase II/histidine kinase"/>
    <property type="match status" value="1"/>
</dbReference>
<organism evidence="5 6">
    <name type="scientific">Pararhodospirillum photometricum DSM 122</name>
    <dbReference type="NCBI Taxonomy" id="1150469"/>
    <lineage>
        <taxon>Bacteria</taxon>
        <taxon>Pseudomonadati</taxon>
        <taxon>Pseudomonadota</taxon>
        <taxon>Alphaproteobacteria</taxon>
        <taxon>Rhodospirillales</taxon>
        <taxon>Rhodospirillaceae</taxon>
        <taxon>Pararhodospirillum</taxon>
    </lineage>
</organism>
<dbReference type="PATRIC" id="fig|1150469.3.peg.2772"/>
<dbReference type="PRINTS" id="PR00344">
    <property type="entry name" value="BCTRLSENSOR"/>
</dbReference>
<dbReference type="STRING" id="1150469.RSPPHO_02442"/>
<dbReference type="HOGENOM" id="CLU_407610_0_0_5"/>
<dbReference type="EMBL" id="HE663493">
    <property type="protein sequence ID" value="CCG09068.1"/>
    <property type="molecule type" value="Genomic_DNA"/>
</dbReference>
<feature type="transmembrane region" description="Helical" evidence="3">
    <location>
        <begin position="266"/>
        <end position="288"/>
    </location>
</feature>
<evidence type="ECO:0000313" key="6">
    <source>
        <dbReference type="Proteomes" id="UP000033220"/>
    </source>
</evidence>
<keyword evidence="5" id="KW-0808">Transferase</keyword>
<dbReference type="RefSeq" id="WP_014415699.1">
    <property type="nucleotide sequence ID" value="NC_017059.1"/>
</dbReference>
<evidence type="ECO:0000256" key="3">
    <source>
        <dbReference type="SAM" id="Phobius"/>
    </source>
</evidence>
<dbReference type="InterPro" id="IPR004358">
    <property type="entry name" value="Sig_transdc_His_kin-like_C"/>
</dbReference>
<dbReference type="AlphaFoldDB" id="H6SM53"/>